<dbReference type="PATRIC" id="fig|857265.3.peg.2161"/>
<proteinExistence type="predicted"/>
<dbReference type="OrthoDB" id="9799921at2"/>
<dbReference type="InterPro" id="IPR026353">
    <property type="entry name" value="Hypoxan-DNA_Glyclase"/>
</dbReference>
<dbReference type="SMART" id="SM00986">
    <property type="entry name" value="UDG"/>
    <property type="match status" value="1"/>
</dbReference>
<dbReference type="Gene3D" id="3.40.470.10">
    <property type="entry name" value="Uracil-DNA glycosylase-like domain"/>
    <property type="match status" value="1"/>
</dbReference>
<reference evidence="2 3" key="1">
    <citation type="submission" date="2015-07" db="EMBL/GenBank/DDBJ databases">
        <title>Draft genome sequence of the Amantichitinum ursilacus IGB-41, a new chitin-degrading bacterium.</title>
        <authorList>
            <person name="Kirstahler P."/>
            <person name="Guenther M."/>
            <person name="Grumaz C."/>
            <person name="Rupp S."/>
            <person name="Zibek S."/>
            <person name="Sohn K."/>
        </authorList>
    </citation>
    <scope>NUCLEOTIDE SEQUENCE [LARGE SCALE GENOMIC DNA]</scope>
    <source>
        <strain evidence="2 3">IGB-41</strain>
    </source>
</reference>
<name>A0A0N0GNM9_9NEIS</name>
<dbReference type="STRING" id="857265.WG78_10510"/>
<dbReference type="Proteomes" id="UP000037939">
    <property type="component" value="Unassembled WGS sequence"/>
</dbReference>
<dbReference type="Pfam" id="PF03167">
    <property type="entry name" value="UDG"/>
    <property type="match status" value="1"/>
</dbReference>
<evidence type="ECO:0000313" key="2">
    <source>
        <dbReference type="EMBL" id="KPC52915.1"/>
    </source>
</evidence>
<dbReference type="CDD" id="cd10032">
    <property type="entry name" value="UDG-F6_HDG"/>
    <property type="match status" value="1"/>
</dbReference>
<accession>A0A0N0GNM9</accession>
<feature type="domain" description="Uracil-DNA glycosylase-like" evidence="1">
    <location>
        <begin position="8"/>
        <end position="160"/>
    </location>
</feature>
<evidence type="ECO:0000259" key="1">
    <source>
        <dbReference type="SMART" id="SM00986"/>
    </source>
</evidence>
<dbReference type="EMBL" id="LAQT01000008">
    <property type="protein sequence ID" value="KPC52915.1"/>
    <property type="molecule type" value="Genomic_DNA"/>
</dbReference>
<dbReference type="AlphaFoldDB" id="A0A0N0GNM9"/>
<dbReference type="RefSeq" id="WP_053937758.1">
    <property type="nucleotide sequence ID" value="NZ_LAQT01000008.1"/>
</dbReference>
<comment type="caution">
    <text evidence="2">The sequence shown here is derived from an EMBL/GenBank/DDBJ whole genome shotgun (WGS) entry which is preliminary data.</text>
</comment>
<sequence>MTLKRCFPPVVNAQTRLLVLGSLPGEKSLAAARYYAHPQNRFWHLLGGVLQVDLPAQDYETRLQTLLDHHVGLWDVVAEATRAGSLDSNIRDHAANDLSALIATLPQLRAVAFNGGTAARIGLKQLLAPPVGLEIILLPSSSPAHTRPFAEKLEQWRVLSRFLQQPLRSS</sequence>
<protein>
    <submittedName>
        <fullName evidence="2">Uracil DNA glycosylase superfamily protein</fullName>
    </submittedName>
</protein>
<dbReference type="NCBIfam" id="TIGR04274">
    <property type="entry name" value="hypoxanDNAglyco"/>
    <property type="match status" value="1"/>
</dbReference>
<organism evidence="2 3">
    <name type="scientific">Amantichitinum ursilacus</name>
    <dbReference type="NCBI Taxonomy" id="857265"/>
    <lineage>
        <taxon>Bacteria</taxon>
        <taxon>Pseudomonadati</taxon>
        <taxon>Pseudomonadota</taxon>
        <taxon>Betaproteobacteria</taxon>
        <taxon>Neisseriales</taxon>
        <taxon>Chitinibacteraceae</taxon>
        <taxon>Amantichitinum</taxon>
    </lineage>
</organism>
<dbReference type="InterPro" id="IPR036895">
    <property type="entry name" value="Uracil-DNA_glycosylase-like_sf"/>
</dbReference>
<gene>
    <name evidence="2" type="ORF">WG78_10510</name>
</gene>
<dbReference type="SUPFAM" id="SSF52141">
    <property type="entry name" value="Uracil-DNA glycosylase-like"/>
    <property type="match status" value="1"/>
</dbReference>
<dbReference type="InterPro" id="IPR005122">
    <property type="entry name" value="Uracil-DNA_glycosylase-like"/>
</dbReference>
<keyword evidence="3" id="KW-1185">Reference proteome</keyword>
<evidence type="ECO:0000313" key="3">
    <source>
        <dbReference type="Proteomes" id="UP000037939"/>
    </source>
</evidence>
<dbReference type="SMART" id="SM00987">
    <property type="entry name" value="UreE_C"/>
    <property type="match status" value="1"/>
</dbReference>